<dbReference type="PANTHER" id="PTHR46384:SF1">
    <property type="entry name" value="MOTILE SPERM DOMAIN-CONTAINING PROTEIN 2"/>
    <property type="match status" value="1"/>
</dbReference>
<proteinExistence type="predicted"/>
<name>A0A1Y3BBP9_EURMA</name>
<evidence type="ECO:0000259" key="1">
    <source>
        <dbReference type="Pfam" id="PF00650"/>
    </source>
</evidence>
<dbReference type="Pfam" id="PF00650">
    <property type="entry name" value="CRAL_TRIO"/>
    <property type="match status" value="1"/>
</dbReference>
<dbReference type="InterPro" id="IPR036865">
    <property type="entry name" value="CRAL-TRIO_dom_sf"/>
</dbReference>
<reference evidence="2 3" key="1">
    <citation type="submission" date="2017-03" db="EMBL/GenBank/DDBJ databases">
        <title>Genome Survey of Euroglyphus maynei.</title>
        <authorList>
            <person name="Arlian L.G."/>
            <person name="Morgan M.S."/>
            <person name="Rider S.D."/>
        </authorList>
    </citation>
    <scope>NUCLEOTIDE SEQUENCE [LARGE SCALE GENOMIC DNA]</scope>
    <source>
        <strain evidence="2">Arlian Lab</strain>
        <tissue evidence="2">Whole body</tissue>
    </source>
</reference>
<dbReference type="GO" id="GO:0012505">
    <property type="term" value="C:endomembrane system"/>
    <property type="evidence" value="ECO:0007669"/>
    <property type="project" value="TreeGrafter"/>
</dbReference>
<dbReference type="OrthoDB" id="75724at2759"/>
<dbReference type="Proteomes" id="UP000194236">
    <property type="component" value="Unassembled WGS sequence"/>
</dbReference>
<keyword evidence="3" id="KW-1185">Reference proteome</keyword>
<dbReference type="InterPro" id="IPR001251">
    <property type="entry name" value="CRAL-TRIO_dom"/>
</dbReference>
<dbReference type="Gene3D" id="3.40.525.10">
    <property type="entry name" value="CRAL-TRIO lipid binding domain"/>
    <property type="match status" value="1"/>
</dbReference>
<dbReference type="AlphaFoldDB" id="A0A1Y3BBP9"/>
<comment type="caution">
    <text evidence="2">The sequence shown here is derived from an EMBL/GenBank/DDBJ whole genome shotgun (WGS) entry which is preliminary data.</text>
</comment>
<sequence>MKLLRDLNVNQENLEQLQFYRFRHEFNVAKLTIDNVLPVEIFELNAIQKAGIDKQDNQILIVRLKYYKKISQLEWIIKRALFHYFEQFDIDYENRRINGVCIVIDCQEFGITNVDLDLLQFLVKQIPYGYYGLVRNVLVYELPFLLGYIVKIVESWLPTYTDKDGNKQKFFSVISKKNIDEFIDIDQRPKNLNGNLVIPVIVPNEARPFNEFIKQFNGQIKDVNIIKISQHINQMLKEQITTNG</sequence>
<evidence type="ECO:0000313" key="3">
    <source>
        <dbReference type="Proteomes" id="UP000194236"/>
    </source>
</evidence>
<gene>
    <name evidence="2" type="ORF">BLA29_005976</name>
</gene>
<dbReference type="EMBL" id="MUJZ01032472">
    <property type="protein sequence ID" value="OTF77454.1"/>
    <property type="molecule type" value="Genomic_DNA"/>
</dbReference>
<protein>
    <submittedName>
        <fullName evidence="2">CRAL/TRIO domain containing protein</fullName>
    </submittedName>
</protein>
<dbReference type="CDD" id="cd00170">
    <property type="entry name" value="SEC14"/>
    <property type="match status" value="1"/>
</dbReference>
<dbReference type="SUPFAM" id="SSF52087">
    <property type="entry name" value="CRAL/TRIO domain"/>
    <property type="match status" value="1"/>
</dbReference>
<dbReference type="PANTHER" id="PTHR46384">
    <property type="entry name" value="MOTILE SPERM DOMAIN-CONTAINING PROTEIN 2"/>
    <property type="match status" value="1"/>
</dbReference>
<accession>A0A1Y3BBP9</accession>
<dbReference type="InterPro" id="IPR053012">
    <property type="entry name" value="ER-organelle_contact"/>
</dbReference>
<evidence type="ECO:0000313" key="2">
    <source>
        <dbReference type="EMBL" id="OTF77454.1"/>
    </source>
</evidence>
<feature type="domain" description="CRAL-TRIO" evidence="1">
    <location>
        <begin position="51"/>
        <end position="194"/>
    </location>
</feature>
<organism evidence="2 3">
    <name type="scientific">Euroglyphus maynei</name>
    <name type="common">Mayne's house dust mite</name>
    <dbReference type="NCBI Taxonomy" id="6958"/>
    <lineage>
        <taxon>Eukaryota</taxon>
        <taxon>Metazoa</taxon>
        <taxon>Ecdysozoa</taxon>
        <taxon>Arthropoda</taxon>
        <taxon>Chelicerata</taxon>
        <taxon>Arachnida</taxon>
        <taxon>Acari</taxon>
        <taxon>Acariformes</taxon>
        <taxon>Sarcoptiformes</taxon>
        <taxon>Astigmata</taxon>
        <taxon>Psoroptidia</taxon>
        <taxon>Analgoidea</taxon>
        <taxon>Pyroglyphidae</taxon>
        <taxon>Pyroglyphinae</taxon>
        <taxon>Euroglyphus</taxon>
    </lineage>
</organism>
<dbReference type="GO" id="GO:0140284">
    <property type="term" value="C:endoplasmic reticulum-endosome membrane contact site"/>
    <property type="evidence" value="ECO:0007669"/>
    <property type="project" value="TreeGrafter"/>
</dbReference>